<dbReference type="GO" id="GO:0005829">
    <property type="term" value="C:cytosol"/>
    <property type="evidence" value="ECO:0007669"/>
    <property type="project" value="TreeGrafter"/>
</dbReference>
<evidence type="ECO:0000256" key="3">
    <source>
        <dbReference type="ARBA" id="ARBA00023235"/>
    </source>
</evidence>
<keyword evidence="3 5" id="KW-0413">Isomerase</keyword>
<dbReference type="InterPro" id="IPR000821">
    <property type="entry name" value="Ala_racemase"/>
</dbReference>
<dbReference type="InterPro" id="IPR029066">
    <property type="entry name" value="PLP-binding_barrel"/>
</dbReference>
<dbReference type="GO" id="GO:0030170">
    <property type="term" value="F:pyridoxal phosphate binding"/>
    <property type="evidence" value="ECO:0007669"/>
    <property type="project" value="TreeGrafter"/>
</dbReference>
<dbReference type="OrthoDB" id="504078at2"/>
<evidence type="ECO:0000256" key="1">
    <source>
        <dbReference type="ARBA" id="ARBA00001933"/>
    </source>
</evidence>
<feature type="domain" description="Alanine racemase N-terminal" evidence="4">
    <location>
        <begin position="8"/>
        <end position="226"/>
    </location>
</feature>
<reference evidence="6" key="1">
    <citation type="submission" date="2016-02" db="EMBL/GenBank/DDBJ databases">
        <authorList>
            <person name="Rodrigo-Torres Lidia"/>
            <person name="Arahal R.David."/>
        </authorList>
    </citation>
    <scope>NUCLEOTIDE SEQUENCE [LARGE SCALE GENOMIC DNA]</scope>
    <source>
        <strain evidence="6">CECT 8713</strain>
    </source>
</reference>
<name>A0A128FJD8_9GAMM</name>
<dbReference type="PANTHER" id="PTHR30511:SF3">
    <property type="entry name" value="LYSINE RACEMASE"/>
    <property type="match status" value="1"/>
</dbReference>
<dbReference type="Gene3D" id="3.20.20.10">
    <property type="entry name" value="Alanine racemase"/>
    <property type="match status" value="1"/>
</dbReference>
<dbReference type="CDD" id="cd06815">
    <property type="entry name" value="PLPDE_III_AR_like_1"/>
    <property type="match status" value="1"/>
</dbReference>
<dbReference type="EMBL" id="FIZY01000094">
    <property type="protein sequence ID" value="CZF86913.1"/>
    <property type="molecule type" value="Genomic_DNA"/>
</dbReference>
<sequence>MISPRLEIDCRKLKHNAQRLMGRLSQLGISATPVMKVTQGDPNLAKLFIEAGATMLADSRIDNIERMRKADIHVPILLTRTPMLSQVERVVEHCEISVNTEIAVIHALSLAAERTRRSHGVIIMVELGDLREGVMPNLLEKVMRYTLSQPNITLEGIGANLMCRHGVSPDKEKMSRLSELVKALETILSVSLPVISGGNSANLLWATGEHKASRVNHLRLGEAIFLGKETLTQTRMMDLHEDVFTLYAEVIEVNRKPSLPWGEIRKNAFGEYKKYHDRGEVNQAILAIGRQDVYPQGLTPPKGIKLQDASSDHLIVETADNSLSVGEEVAFSLDYAALLSAMTSPYITKVYA</sequence>
<organism evidence="5 6">
    <name type="scientific">Grimontia marina</name>
    <dbReference type="NCBI Taxonomy" id="646534"/>
    <lineage>
        <taxon>Bacteria</taxon>
        <taxon>Pseudomonadati</taxon>
        <taxon>Pseudomonadota</taxon>
        <taxon>Gammaproteobacteria</taxon>
        <taxon>Vibrionales</taxon>
        <taxon>Vibrionaceae</taxon>
        <taxon>Grimontia</taxon>
    </lineage>
</organism>
<dbReference type="Proteomes" id="UP000073601">
    <property type="component" value="Unassembled WGS sequence"/>
</dbReference>
<dbReference type="PANTHER" id="PTHR30511">
    <property type="entry name" value="ALANINE RACEMASE"/>
    <property type="match status" value="1"/>
</dbReference>
<dbReference type="Pfam" id="PF01168">
    <property type="entry name" value="Ala_racemase_N"/>
    <property type="match status" value="1"/>
</dbReference>
<dbReference type="GO" id="GO:0008784">
    <property type="term" value="F:alanine racemase activity"/>
    <property type="evidence" value="ECO:0007669"/>
    <property type="project" value="UniProtKB-EC"/>
</dbReference>
<dbReference type="InterPro" id="IPR001608">
    <property type="entry name" value="Ala_racemase_N"/>
</dbReference>
<evidence type="ECO:0000313" key="6">
    <source>
        <dbReference type="Proteomes" id="UP000073601"/>
    </source>
</evidence>
<proteinExistence type="predicted"/>
<dbReference type="RefSeq" id="WP_062715165.1">
    <property type="nucleotide sequence ID" value="NZ_CAWRCI010000094.1"/>
</dbReference>
<dbReference type="EC" id="5.1.1.1" evidence="5"/>
<evidence type="ECO:0000256" key="2">
    <source>
        <dbReference type="ARBA" id="ARBA00022898"/>
    </source>
</evidence>
<keyword evidence="2" id="KW-0663">Pyridoxal phosphate</keyword>
<evidence type="ECO:0000259" key="4">
    <source>
        <dbReference type="Pfam" id="PF01168"/>
    </source>
</evidence>
<comment type="cofactor">
    <cofactor evidence="1">
        <name>pyridoxal 5'-phosphate</name>
        <dbReference type="ChEBI" id="CHEBI:597326"/>
    </cofactor>
</comment>
<gene>
    <name evidence="5" type="ORF">GMA8713_04954</name>
</gene>
<keyword evidence="6" id="KW-1185">Reference proteome</keyword>
<evidence type="ECO:0000313" key="5">
    <source>
        <dbReference type="EMBL" id="CZF86913.1"/>
    </source>
</evidence>
<accession>A0A128FJD8</accession>
<dbReference type="AlphaFoldDB" id="A0A128FJD8"/>
<dbReference type="SUPFAM" id="SSF51419">
    <property type="entry name" value="PLP-binding barrel"/>
    <property type="match status" value="1"/>
</dbReference>
<protein>
    <submittedName>
        <fullName evidence="5">Alanine racemase</fullName>
        <ecNumber evidence="5">5.1.1.1</ecNumber>
    </submittedName>
</protein>